<dbReference type="CDD" id="cd22268">
    <property type="entry name" value="DPBB_RlpA-like"/>
    <property type="match status" value="1"/>
</dbReference>
<dbReference type="InterPro" id="IPR009009">
    <property type="entry name" value="RlpA-like_DPBB"/>
</dbReference>
<evidence type="ECO:0000313" key="7">
    <source>
        <dbReference type="Proteomes" id="UP000678276"/>
    </source>
</evidence>
<dbReference type="PANTHER" id="PTHR34183">
    <property type="entry name" value="ENDOLYTIC PEPTIDOGLYCAN TRANSGLYCOSYLASE RLPA"/>
    <property type="match status" value="1"/>
</dbReference>
<dbReference type="NCBIfam" id="TIGR00413">
    <property type="entry name" value="rlpA"/>
    <property type="match status" value="1"/>
</dbReference>
<dbReference type="InterPro" id="IPR012997">
    <property type="entry name" value="RplA"/>
</dbReference>
<comment type="caution">
    <text evidence="6">The sequence shown here is derived from an EMBL/GenBank/DDBJ whole genome shotgun (WGS) entry which is preliminary data.</text>
</comment>
<evidence type="ECO:0000256" key="1">
    <source>
        <dbReference type="ARBA" id="ARBA00023239"/>
    </source>
</evidence>
<comment type="function">
    <text evidence="3">Lytic transglycosylase with a strong preference for naked glycan strands that lack stem peptides.</text>
</comment>
<dbReference type="InterPro" id="IPR036908">
    <property type="entry name" value="RlpA-like_sf"/>
</dbReference>
<dbReference type="EMBL" id="JAGJCF010000013">
    <property type="protein sequence ID" value="MBP0617112.1"/>
    <property type="molecule type" value="Genomic_DNA"/>
</dbReference>
<evidence type="ECO:0000259" key="5">
    <source>
        <dbReference type="Pfam" id="PF03330"/>
    </source>
</evidence>
<dbReference type="Proteomes" id="UP000678276">
    <property type="component" value="Unassembled WGS sequence"/>
</dbReference>
<protein>
    <recommendedName>
        <fullName evidence="3">Endolytic peptidoglycan transglycosylase RlpA</fullName>
        <ecNumber evidence="3">4.2.2.-</ecNumber>
    </recommendedName>
</protein>
<keyword evidence="1 3" id="KW-0456">Lyase</keyword>
<sequence length="348" mass="36324">MLLSGCQGSGSDSDSPLEQLADLSTSIKFDSQTFGVPASPRVTNLKRVPKGGGRSQVGRPYKVRGKWYYPKEEPGYVKTGQASWYGPNFHGRLTANGEIYDMHALSAAHKTFPLPSYAMVTNLANGSKVMVRVNDRGPFAHGREIDLSAETAELLDFKSAGTARVKVEYVGRAPVDGDDTKMLMASFRPGDGGGAASTQDAVMMAAAARSRTASGVAMASAYGDDLPGVRDGGAPVPTGRPSGGEGFGASLFKSSFAEEPLRGGAAAALRGLSAADQDVAGETIELGLIDDALLERVRAVALGEGTLSLEEANGLHLAKIAVSAGSDTDALLQRLWKVGAEDAFVLRD</sequence>
<dbReference type="InterPro" id="IPR034718">
    <property type="entry name" value="RlpA"/>
</dbReference>
<feature type="domain" description="RlpA-like protein double-psi beta-barrel" evidence="5">
    <location>
        <begin position="78"/>
        <end position="167"/>
    </location>
</feature>
<dbReference type="SUPFAM" id="SSF50685">
    <property type="entry name" value="Barwin-like endoglucanases"/>
    <property type="match status" value="1"/>
</dbReference>
<dbReference type="EC" id="4.2.2.-" evidence="3"/>
<dbReference type="HAMAP" id="MF_02071">
    <property type="entry name" value="RlpA"/>
    <property type="match status" value="1"/>
</dbReference>
<evidence type="ECO:0000256" key="3">
    <source>
        <dbReference type="HAMAP-Rule" id="MF_02071"/>
    </source>
</evidence>
<accession>A0ABS4BK29</accession>
<evidence type="ECO:0000313" key="6">
    <source>
        <dbReference type="EMBL" id="MBP0617112.1"/>
    </source>
</evidence>
<gene>
    <name evidence="3" type="primary">rlpA</name>
    <name evidence="6" type="ORF">J6595_16120</name>
</gene>
<reference evidence="6 7" key="1">
    <citation type="submission" date="2021-04" db="EMBL/GenBank/DDBJ databases">
        <title>Whole genome sequence of Jiella sp. KSK16Y-1.</title>
        <authorList>
            <person name="Tuo L."/>
        </authorList>
    </citation>
    <scope>NUCLEOTIDE SEQUENCE [LARGE SCALE GENOMIC DNA]</scope>
    <source>
        <strain evidence="6 7">KSK16Y-1</strain>
    </source>
</reference>
<keyword evidence="2 3" id="KW-0961">Cell wall biogenesis/degradation</keyword>
<evidence type="ECO:0000256" key="2">
    <source>
        <dbReference type="ARBA" id="ARBA00023316"/>
    </source>
</evidence>
<evidence type="ECO:0000256" key="4">
    <source>
        <dbReference type="RuleBase" id="RU003495"/>
    </source>
</evidence>
<name>A0ABS4BK29_9HYPH</name>
<dbReference type="Pfam" id="PF03330">
    <property type="entry name" value="DPBB_1"/>
    <property type="match status" value="1"/>
</dbReference>
<keyword evidence="7" id="KW-1185">Reference proteome</keyword>
<comment type="similarity">
    <text evidence="3 4">Belongs to the RlpA family.</text>
</comment>
<dbReference type="PANTHER" id="PTHR34183:SF1">
    <property type="entry name" value="ENDOLYTIC PEPTIDOGLYCAN TRANSGLYCOSYLASE RLPA"/>
    <property type="match status" value="1"/>
</dbReference>
<dbReference type="Gene3D" id="2.40.40.10">
    <property type="entry name" value="RlpA-like domain"/>
    <property type="match status" value="1"/>
</dbReference>
<organism evidence="6 7">
    <name type="scientific">Jiella mangrovi</name>
    <dbReference type="NCBI Taxonomy" id="2821407"/>
    <lineage>
        <taxon>Bacteria</taxon>
        <taxon>Pseudomonadati</taxon>
        <taxon>Pseudomonadota</taxon>
        <taxon>Alphaproteobacteria</taxon>
        <taxon>Hyphomicrobiales</taxon>
        <taxon>Aurantimonadaceae</taxon>
        <taxon>Jiella</taxon>
    </lineage>
</organism>
<proteinExistence type="inferred from homology"/>